<dbReference type="EMBL" id="CM055100">
    <property type="protein sequence ID" value="KAJ7544145.1"/>
    <property type="molecule type" value="Genomic_DNA"/>
</dbReference>
<organism evidence="1 2">
    <name type="scientific">Diphasiastrum complanatum</name>
    <name type="common">Issler's clubmoss</name>
    <name type="synonym">Lycopodium complanatum</name>
    <dbReference type="NCBI Taxonomy" id="34168"/>
    <lineage>
        <taxon>Eukaryota</taxon>
        <taxon>Viridiplantae</taxon>
        <taxon>Streptophyta</taxon>
        <taxon>Embryophyta</taxon>
        <taxon>Tracheophyta</taxon>
        <taxon>Lycopodiopsida</taxon>
        <taxon>Lycopodiales</taxon>
        <taxon>Lycopodiaceae</taxon>
        <taxon>Lycopodioideae</taxon>
        <taxon>Diphasiastrum</taxon>
    </lineage>
</organism>
<accession>A0ACC2CQE5</accession>
<evidence type="ECO:0000313" key="2">
    <source>
        <dbReference type="Proteomes" id="UP001162992"/>
    </source>
</evidence>
<evidence type="ECO:0000313" key="1">
    <source>
        <dbReference type="EMBL" id="KAJ7544145.1"/>
    </source>
</evidence>
<proteinExistence type="predicted"/>
<gene>
    <name evidence="1" type="ORF">O6H91_09G065800</name>
</gene>
<comment type="caution">
    <text evidence="1">The sequence shown here is derived from an EMBL/GenBank/DDBJ whole genome shotgun (WGS) entry which is preliminary data.</text>
</comment>
<reference evidence="2" key="1">
    <citation type="journal article" date="2024" name="Proc. Natl. Acad. Sci. U.S.A.">
        <title>Extraordinary preservation of gene collinearity over three hundred million years revealed in homosporous lycophytes.</title>
        <authorList>
            <person name="Li C."/>
            <person name="Wickell D."/>
            <person name="Kuo L.Y."/>
            <person name="Chen X."/>
            <person name="Nie B."/>
            <person name="Liao X."/>
            <person name="Peng D."/>
            <person name="Ji J."/>
            <person name="Jenkins J."/>
            <person name="Williams M."/>
            <person name="Shu S."/>
            <person name="Plott C."/>
            <person name="Barry K."/>
            <person name="Rajasekar S."/>
            <person name="Grimwood J."/>
            <person name="Han X."/>
            <person name="Sun S."/>
            <person name="Hou Z."/>
            <person name="He W."/>
            <person name="Dai G."/>
            <person name="Sun C."/>
            <person name="Schmutz J."/>
            <person name="Leebens-Mack J.H."/>
            <person name="Li F.W."/>
            <person name="Wang L."/>
        </authorList>
    </citation>
    <scope>NUCLEOTIDE SEQUENCE [LARGE SCALE GENOMIC DNA]</scope>
    <source>
        <strain evidence="2">cv. PW_Plant_1</strain>
    </source>
</reference>
<dbReference type="Proteomes" id="UP001162992">
    <property type="component" value="Chromosome 9"/>
</dbReference>
<sequence length="625" mass="71014">MADETEFENMLLAAAGRPRGSEGKRQNKRRALPTQESSSEEYDDYSDYDNTKHDQEGDMRKGKGSKMPVKKRLDKDERDKGEGSDSDLSFGNDLYKDDEDRKELENMSELQREMILHERAETRENFLYKLNRNTDHTSGKDFSEGPPSSRMRSSARESSKAGALSALVAKKRQRAENLDLKSKQQHSRRRHPEAPVADEEWGWESSRSHEEEEDEEDDDDEDDAASKGEIERSENEGGSDEGKRNGKQPPDKELIQSITIRRSRLFKWFMEPFFEDVIVGCLVKIGTAKTEAGKNEYKLFLVQSVDAKDPDKQYQFENRLTSKHLNCSNGDDTTSASWQMVRVSDQLPGDDEINAWLKVIEKCPGYGITIADAMKKRNALASVNTFVYSAATVKQMLHEKKQASIRPSNIALEKDRLLKELTLADSRGEIGEGQRLQGKLKDLEAYSLRLTLKNIKAERIEMMNKKNKMENFKNASELKPANPHAKAGEAGYDPFSRRWTRSQNYYKSDPPKAVKEDGEGFESNRRDGIGKAVVALETSDGISKLESGCGLLGKKETLYNLHNFDLPISLKALEQFKGAVGAARAFMERKRHLEARYDVQIDNNDGSRHNSTLTVNDYKRRRGLL</sequence>
<name>A0ACC2CQE5_DIPCM</name>
<protein>
    <submittedName>
        <fullName evidence="1">Uncharacterized protein</fullName>
    </submittedName>
</protein>
<keyword evidence="2" id="KW-1185">Reference proteome</keyword>